<comment type="caution">
    <text evidence="2">The sequence shown here is derived from an EMBL/GenBank/DDBJ whole genome shotgun (WGS) entry which is preliminary data.</text>
</comment>
<evidence type="ECO:0000313" key="2">
    <source>
        <dbReference type="EMBL" id="GID79763.1"/>
    </source>
</evidence>
<name>A0ABQ3YID7_9ACTN</name>
<accession>A0ABQ3YID7</accession>
<feature type="transmembrane region" description="Helical" evidence="1">
    <location>
        <begin position="54"/>
        <end position="76"/>
    </location>
</feature>
<keyword evidence="1" id="KW-1133">Transmembrane helix</keyword>
<sequence length="257" mass="26618">MDESMKDLTRLAVLDPARGSEPTPMQWARSRAFIERTMAGQGARRTANPATRRWITAGAAAVAAGALAVVAVPVLVPGTAEKAVASWTATPTARTGDQVMDQAKACGAGDVGGTSSAVRPSDVILAEQRGDATLLIMRKSTGAVVECLLVGKDQLASMGLTDGKPLPAPPAGTVNIETMSSAGDGDDMWSNVVGLAAPEVTAVEIRLDSGRTFQASVRGGWWGAWWPGPEGGEGRDTFTVIVRTSAGVTEHRPSDLP</sequence>
<keyword evidence="3" id="KW-1185">Reference proteome</keyword>
<dbReference type="Proteomes" id="UP000609879">
    <property type="component" value="Unassembled WGS sequence"/>
</dbReference>
<organism evidence="2 3">
    <name type="scientific">Paractinoplanes deccanensis</name>
    <dbReference type="NCBI Taxonomy" id="113561"/>
    <lineage>
        <taxon>Bacteria</taxon>
        <taxon>Bacillati</taxon>
        <taxon>Actinomycetota</taxon>
        <taxon>Actinomycetes</taxon>
        <taxon>Micromonosporales</taxon>
        <taxon>Micromonosporaceae</taxon>
        <taxon>Paractinoplanes</taxon>
    </lineage>
</organism>
<gene>
    <name evidence="2" type="ORF">Ade02nite_84040</name>
</gene>
<keyword evidence="1" id="KW-0812">Transmembrane</keyword>
<keyword evidence="1" id="KW-0472">Membrane</keyword>
<reference evidence="2 3" key="1">
    <citation type="submission" date="2021-01" db="EMBL/GenBank/DDBJ databases">
        <title>Whole genome shotgun sequence of Actinoplanes deccanensis NBRC 13994.</title>
        <authorList>
            <person name="Komaki H."/>
            <person name="Tamura T."/>
        </authorList>
    </citation>
    <scope>NUCLEOTIDE SEQUENCE [LARGE SCALE GENOMIC DNA]</scope>
    <source>
        <strain evidence="2 3">NBRC 13994</strain>
    </source>
</reference>
<dbReference type="RefSeq" id="WP_203776307.1">
    <property type="nucleotide sequence ID" value="NZ_BAAABO010000055.1"/>
</dbReference>
<evidence type="ECO:0000256" key="1">
    <source>
        <dbReference type="SAM" id="Phobius"/>
    </source>
</evidence>
<evidence type="ECO:0000313" key="3">
    <source>
        <dbReference type="Proteomes" id="UP000609879"/>
    </source>
</evidence>
<dbReference type="EMBL" id="BOMI01000178">
    <property type="protein sequence ID" value="GID79763.1"/>
    <property type="molecule type" value="Genomic_DNA"/>
</dbReference>
<protein>
    <submittedName>
        <fullName evidence="2">Uncharacterized protein</fullName>
    </submittedName>
</protein>
<proteinExistence type="predicted"/>